<dbReference type="PANTHER" id="PTHR12358">
    <property type="entry name" value="SPHINGOSINE KINASE"/>
    <property type="match status" value="1"/>
</dbReference>
<sequence length="307" mass="32242">MITNKGAGTADDENLAVALDVLRTGASVEVAATSSPGELDSVLHRSGSRRIVVAGGDGSIHAVVAALHRRNELKDKTLGLVPLGTGNDFARGNAIPLDPAEAAGVVLNGEPRPVDLLVDEVGGVVVNNVHVGAGAQASRRGARWKKRLGSIGVGSANLGKLGYPIGALLAATHPPRLRLRVKIDGAIVNDLDQPVLMVAVGNGAHVGGGTELTPEADPEDGRIDVMVSRSVGPIQKISYVAHLRRGEHHKRDDVLYLRGSQVTVTGEEFWCSADGEISGPEQRRSWRLEPAAYHLLLPHDPEAAEQP</sequence>
<dbReference type="PANTHER" id="PTHR12358:SF54">
    <property type="entry name" value="SPHINGOSINE KINASE RELATED PROTEIN"/>
    <property type="match status" value="1"/>
</dbReference>
<keyword evidence="6" id="KW-0067">ATP-binding</keyword>
<dbReference type="InterPro" id="IPR016064">
    <property type="entry name" value="NAD/diacylglycerol_kinase_sf"/>
</dbReference>
<comment type="similarity">
    <text evidence="2">Belongs to the diacylglycerol/lipid kinase family.</text>
</comment>
<dbReference type="SUPFAM" id="SSF111331">
    <property type="entry name" value="NAD kinase/diacylglycerol kinase-like"/>
    <property type="match status" value="1"/>
</dbReference>
<dbReference type="Proteomes" id="UP000295198">
    <property type="component" value="Unassembled WGS sequence"/>
</dbReference>
<evidence type="ECO:0000256" key="4">
    <source>
        <dbReference type="ARBA" id="ARBA00022741"/>
    </source>
</evidence>
<dbReference type="Gene3D" id="3.40.50.10330">
    <property type="entry name" value="Probable inorganic polyphosphate/atp-NAD kinase, domain 1"/>
    <property type="match status" value="1"/>
</dbReference>
<dbReference type="SMART" id="SM00046">
    <property type="entry name" value="DAGKc"/>
    <property type="match status" value="1"/>
</dbReference>
<keyword evidence="7" id="KW-0443">Lipid metabolism</keyword>
<evidence type="ECO:0000259" key="9">
    <source>
        <dbReference type="PROSITE" id="PS50146"/>
    </source>
</evidence>
<keyword evidence="4" id="KW-0547">Nucleotide-binding</keyword>
<reference evidence="10 11" key="1">
    <citation type="submission" date="2019-01" db="EMBL/GenBank/DDBJ databases">
        <title>Nocardioides guangzhouensis sp. nov., an actinobacterium isolated from soil.</title>
        <authorList>
            <person name="Fu Y."/>
            <person name="Cai Y."/>
            <person name="Lin Z."/>
            <person name="Chen P."/>
        </authorList>
    </citation>
    <scope>NUCLEOTIDE SEQUENCE [LARGE SCALE GENOMIC DNA]</scope>
    <source>
        <strain evidence="10 11">130</strain>
    </source>
</reference>
<feature type="domain" description="DAGKc" evidence="9">
    <location>
        <begin position="1"/>
        <end position="123"/>
    </location>
</feature>
<dbReference type="EMBL" id="SDKM01000010">
    <property type="protein sequence ID" value="RYP86772.1"/>
    <property type="molecule type" value="Genomic_DNA"/>
</dbReference>
<evidence type="ECO:0000256" key="1">
    <source>
        <dbReference type="ARBA" id="ARBA00001946"/>
    </source>
</evidence>
<proteinExistence type="inferred from homology"/>
<dbReference type="Pfam" id="PF19279">
    <property type="entry name" value="YegS_C"/>
    <property type="match status" value="1"/>
</dbReference>
<evidence type="ECO:0000256" key="5">
    <source>
        <dbReference type="ARBA" id="ARBA00022777"/>
    </source>
</evidence>
<dbReference type="Gene3D" id="2.60.200.40">
    <property type="match status" value="1"/>
</dbReference>
<dbReference type="GO" id="GO:0016301">
    <property type="term" value="F:kinase activity"/>
    <property type="evidence" value="ECO:0007669"/>
    <property type="project" value="UniProtKB-KW"/>
</dbReference>
<dbReference type="Pfam" id="PF00781">
    <property type="entry name" value="DAGK_cat"/>
    <property type="match status" value="1"/>
</dbReference>
<comment type="cofactor">
    <cofactor evidence="1">
        <name>Mg(2+)</name>
        <dbReference type="ChEBI" id="CHEBI:18420"/>
    </cofactor>
</comment>
<keyword evidence="7" id="KW-0594">Phospholipid biosynthesis</keyword>
<comment type="caution">
    <text evidence="10">The sequence shown here is derived from an EMBL/GenBank/DDBJ whole genome shotgun (WGS) entry which is preliminary data.</text>
</comment>
<dbReference type="GO" id="GO:0008654">
    <property type="term" value="P:phospholipid biosynthetic process"/>
    <property type="evidence" value="ECO:0007669"/>
    <property type="project" value="UniProtKB-KW"/>
</dbReference>
<dbReference type="GO" id="GO:0005524">
    <property type="term" value="F:ATP binding"/>
    <property type="evidence" value="ECO:0007669"/>
    <property type="project" value="UniProtKB-KW"/>
</dbReference>
<keyword evidence="3" id="KW-0808">Transferase</keyword>
<accession>A0A4Q4ZF68</accession>
<dbReference type="OrthoDB" id="142078at2"/>
<evidence type="ECO:0000256" key="6">
    <source>
        <dbReference type="ARBA" id="ARBA00022840"/>
    </source>
</evidence>
<evidence type="ECO:0000313" key="10">
    <source>
        <dbReference type="EMBL" id="RYP86772.1"/>
    </source>
</evidence>
<keyword evidence="7" id="KW-0444">Lipid biosynthesis</keyword>
<evidence type="ECO:0000256" key="7">
    <source>
        <dbReference type="ARBA" id="ARBA00023209"/>
    </source>
</evidence>
<dbReference type="InterPro" id="IPR001206">
    <property type="entry name" value="Diacylglycerol_kinase_cat_dom"/>
</dbReference>
<dbReference type="AlphaFoldDB" id="A0A4Q4ZF68"/>
<dbReference type="InterPro" id="IPR017438">
    <property type="entry name" value="ATP-NAD_kinase_N"/>
</dbReference>
<dbReference type="InterPro" id="IPR050187">
    <property type="entry name" value="Lipid_Phosphate_FormReg"/>
</dbReference>
<keyword evidence="5 10" id="KW-0418">Kinase</keyword>
<name>A0A4Q4ZF68_9ACTN</name>
<evidence type="ECO:0000256" key="3">
    <source>
        <dbReference type="ARBA" id="ARBA00022679"/>
    </source>
</evidence>
<evidence type="ECO:0000256" key="8">
    <source>
        <dbReference type="ARBA" id="ARBA00023264"/>
    </source>
</evidence>
<dbReference type="PROSITE" id="PS50146">
    <property type="entry name" value="DAGK"/>
    <property type="match status" value="1"/>
</dbReference>
<evidence type="ECO:0000313" key="11">
    <source>
        <dbReference type="Proteomes" id="UP000295198"/>
    </source>
</evidence>
<evidence type="ECO:0000256" key="2">
    <source>
        <dbReference type="ARBA" id="ARBA00005983"/>
    </source>
</evidence>
<organism evidence="10 11">
    <name type="scientific">Nocardioides guangzhouensis</name>
    <dbReference type="NCBI Taxonomy" id="2497878"/>
    <lineage>
        <taxon>Bacteria</taxon>
        <taxon>Bacillati</taxon>
        <taxon>Actinomycetota</taxon>
        <taxon>Actinomycetes</taxon>
        <taxon>Propionibacteriales</taxon>
        <taxon>Nocardioidaceae</taxon>
        <taxon>Nocardioides</taxon>
    </lineage>
</organism>
<gene>
    <name evidence="10" type="ORF">EKO23_08490</name>
</gene>
<keyword evidence="8" id="KW-1208">Phospholipid metabolism</keyword>
<dbReference type="InterPro" id="IPR045540">
    <property type="entry name" value="YegS/DAGK_C"/>
</dbReference>
<keyword evidence="11" id="KW-1185">Reference proteome</keyword>
<protein>
    <submittedName>
        <fullName evidence="10">Diacylglycerol kinase</fullName>
    </submittedName>
</protein>